<name>A0ABX6T015_9SPHN</name>
<dbReference type="PANTHER" id="PTHR30290:SF10">
    <property type="entry name" value="PERIPLASMIC OLIGOPEPTIDE-BINDING PROTEIN-RELATED"/>
    <property type="match status" value="1"/>
</dbReference>
<keyword evidence="4 6" id="KW-0732">Signal</keyword>
<keyword evidence="9" id="KW-1185">Reference proteome</keyword>
<proteinExistence type="inferred from homology"/>
<feature type="chain" id="PRO_5047427229" evidence="6">
    <location>
        <begin position="24"/>
        <end position="387"/>
    </location>
</feature>
<evidence type="ECO:0000256" key="3">
    <source>
        <dbReference type="ARBA" id="ARBA00022448"/>
    </source>
</evidence>
<evidence type="ECO:0000256" key="4">
    <source>
        <dbReference type="ARBA" id="ARBA00022729"/>
    </source>
</evidence>
<feature type="signal peptide" evidence="6">
    <location>
        <begin position="1"/>
        <end position="23"/>
    </location>
</feature>
<feature type="region of interest" description="Disordered" evidence="5">
    <location>
        <begin position="357"/>
        <end position="387"/>
    </location>
</feature>
<evidence type="ECO:0000256" key="1">
    <source>
        <dbReference type="ARBA" id="ARBA00004418"/>
    </source>
</evidence>
<evidence type="ECO:0000256" key="5">
    <source>
        <dbReference type="SAM" id="MobiDB-lite"/>
    </source>
</evidence>
<comment type="similarity">
    <text evidence="2">Belongs to the bacterial solute-binding protein 5 family.</text>
</comment>
<dbReference type="SUPFAM" id="SSF53850">
    <property type="entry name" value="Periplasmic binding protein-like II"/>
    <property type="match status" value="1"/>
</dbReference>
<feature type="domain" description="Solute-binding protein family 5" evidence="7">
    <location>
        <begin position="75"/>
        <end position="320"/>
    </location>
</feature>
<dbReference type="InterPro" id="IPR000914">
    <property type="entry name" value="SBP_5_dom"/>
</dbReference>
<dbReference type="Pfam" id="PF00496">
    <property type="entry name" value="SBP_bac_5"/>
    <property type="match status" value="1"/>
</dbReference>
<dbReference type="Gene3D" id="3.10.105.10">
    <property type="entry name" value="Dipeptide-binding Protein, Domain 3"/>
    <property type="match status" value="1"/>
</dbReference>
<evidence type="ECO:0000313" key="9">
    <source>
        <dbReference type="Proteomes" id="UP000516134"/>
    </source>
</evidence>
<organism evidence="8 9">
    <name type="scientific">Sphingomonas daechungensis</name>
    <dbReference type="NCBI Taxonomy" id="1176646"/>
    <lineage>
        <taxon>Bacteria</taxon>
        <taxon>Pseudomonadati</taxon>
        <taxon>Pseudomonadota</taxon>
        <taxon>Alphaproteobacteria</taxon>
        <taxon>Sphingomonadales</taxon>
        <taxon>Sphingomonadaceae</taxon>
        <taxon>Sphingomonas</taxon>
    </lineage>
</organism>
<comment type="subcellular location">
    <subcellularLocation>
        <location evidence="1">Periplasm</location>
    </subcellularLocation>
</comment>
<sequence>MRSPVTRRALVAASILIAALCAASCQRNDRGETNVLVIGAQPRITDPASGALTEPQAVLLANVAQGLVAFDPSGQIIPGLAERWNVTDDGLSYIFRLQTAKWPDGRKITAQQVARLLRRQISARSNNALKDTLGAIDEITPMTDRVIEISLTAPRPHLLQLLAQPEFAIVSENQGSGPFAISPKSKPDALLLRRSVTSLDDDLTTQEDVILGGRPAPDAIKAFIAGETELVLGGTFADLAYARSADLPKTALRFDPAMGLFGLVPARGSGPVADLAFRRLLSQAIDRQALIDALNVPGLLPRATILEPGLDGVPSPVAPPWMSTPIDQRRATLSAAAERMIGRLDAPVIRIALPDSPGRKSCSAAWRATGERSASKLRMRKREAPPT</sequence>
<dbReference type="EMBL" id="CP060780">
    <property type="protein sequence ID" value="QNP43025.1"/>
    <property type="molecule type" value="Genomic_DNA"/>
</dbReference>
<dbReference type="Proteomes" id="UP000516134">
    <property type="component" value="Chromosome"/>
</dbReference>
<keyword evidence="3" id="KW-0813">Transport</keyword>
<accession>A0ABX6T015</accession>
<dbReference type="Gene3D" id="3.40.190.10">
    <property type="entry name" value="Periplasmic binding protein-like II"/>
    <property type="match status" value="1"/>
</dbReference>
<protein>
    <submittedName>
        <fullName evidence="8">ABC transporter substrate-binding protein</fullName>
    </submittedName>
</protein>
<evidence type="ECO:0000313" key="8">
    <source>
        <dbReference type="EMBL" id="QNP43025.1"/>
    </source>
</evidence>
<dbReference type="PANTHER" id="PTHR30290">
    <property type="entry name" value="PERIPLASMIC BINDING COMPONENT OF ABC TRANSPORTER"/>
    <property type="match status" value="1"/>
</dbReference>
<evidence type="ECO:0000259" key="7">
    <source>
        <dbReference type="Pfam" id="PF00496"/>
    </source>
</evidence>
<gene>
    <name evidence="8" type="ORF">H9L15_13765</name>
</gene>
<evidence type="ECO:0000256" key="6">
    <source>
        <dbReference type="SAM" id="SignalP"/>
    </source>
</evidence>
<evidence type="ECO:0000256" key="2">
    <source>
        <dbReference type="ARBA" id="ARBA00005695"/>
    </source>
</evidence>
<dbReference type="InterPro" id="IPR039424">
    <property type="entry name" value="SBP_5"/>
</dbReference>
<reference evidence="8 9" key="1">
    <citation type="submission" date="2020-08" db="EMBL/GenBank/DDBJ databases">
        <title>Genome sequence of Sphingomonas daechungensis KACC 18115T.</title>
        <authorList>
            <person name="Hyun D.-W."/>
            <person name="Bae J.-W."/>
        </authorList>
    </citation>
    <scope>NUCLEOTIDE SEQUENCE [LARGE SCALE GENOMIC DNA]</scope>
    <source>
        <strain evidence="8 9">KACC 18115</strain>
    </source>
</reference>
<dbReference type="RefSeq" id="WP_187714455.1">
    <property type="nucleotide sequence ID" value="NZ_CP060780.1"/>
</dbReference>